<dbReference type="eggNOG" id="ENOG502TG09">
    <property type="taxonomic scope" value="Eukaryota"/>
</dbReference>
<evidence type="ECO:0000256" key="2">
    <source>
        <dbReference type="ARBA" id="ARBA00009166"/>
    </source>
</evidence>
<comment type="subcellular location">
    <subcellularLocation>
        <location evidence="1">Membrane</location>
        <topology evidence="1">Multi-pass membrane protein</topology>
    </subcellularLocation>
</comment>
<feature type="transmembrane region" description="Helical" evidence="6">
    <location>
        <begin position="239"/>
        <end position="262"/>
    </location>
</feature>
<proteinExistence type="inferred from homology"/>
<keyword evidence="5 6" id="KW-0472">Membrane</keyword>
<dbReference type="PANTHER" id="PTHR22945">
    <property type="entry name" value="SERPENTINE RECEPTOR, CLASS D DELTA"/>
    <property type="match status" value="1"/>
</dbReference>
<dbReference type="EMBL" id="GL379808">
    <property type="protein sequence ID" value="EGT41973.1"/>
    <property type="molecule type" value="Genomic_DNA"/>
</dbReference>
<dbReference type="HOGENOM" id="CLU_057924_0_0_1"/>
<evidence type="ECO:0000256" key="6">
    <source>
        <dbReference type="SAM" id="Phobius"/>
    </source>
</evidence>
<dbReference type="InterPro" id="IPR019421">
    <property type="entry name" value="7TM_GPCR_serpentine_rcpt_Srd"/>
</dbReference>
<protein>
    <recommendedName>
        <fullName evidence="9">Serpentine Receptor, class D (Delta)</fullName>
    </recommendedName>
</protein>
<reference evidence="8" key="1">
    <citation type="submission" date="2011-07" db="EMBL/GenBank/DDBJ databases">
        <authorList>
            <consortium name="Caenorhabditis brenneri Sequencing and Analysis Consortium"/>
            <person name="Wilson R.K."/>
        </authorList>
    </citation>
    <scope>NUCLEOTIDE SEQUENCE [LARGE SCALE GENOMIC DNA]</scope>
    <source>
        <strain evidence="8">PB2801</strain>
    </source>
</reference>
<sequence>MESLQIFFRYYWPVYYFTSTFLHLTMYLLIYKRTSKALSTLRYFLYSSTTANFVLATLGFVTQARNVNNKVSMGLLCDGFCKFIGPAFCFHCYFFLLVFGALTGLINLHTLFYRTQRAKCLDIREAIRKTRWFTLHYMIPFSVLVVYNIPQQDHALVLMETKSEHPDYNYEIYEKFGGVANSRNFYANYQYILLSLTALYVPIIGGYWKTVAMKKLKSNFSNTTSDQNRRMFEALIKGLNLQVLLPCCCYIPISLLFCWNKYSGQQIIFSQYTLAFLISLPCVFDPMIQMYFIIPYRTAISNVLARKWNVVFSH</sequence>
<dbReference type="OrthoDB" id="5858503at2759"/>
<comment type="similarity">
    <text evidence="2">Belongs to the nematode receptor-like protein srd family.</text>
</comment>
<feature type="transmembrane region" description="Helical" evidence="6">
    <location>
        <begin position="83"/>
        <end position="112"/>
    </location>
</feature>
<keyword evidence="8" id="KW-1185">Reference proteome</keyword>
<accession>G0MR22</accession>
<dbReference type="OMA" id="CLDIREA"/>
<dbReference type="Proteomes" id="UP000008068">
    <property type="component" value="Unassembled WGS sequence"/>
</dbReference>
<evidence type="ECO:0000256" key="5">
    <source>
        <dbReference type="ARBA" id="ARBA00023136"/>
    </source>
</evidence>
<dbReference type="InParanoid" id="G0MR22"/>
<dbReference type="AlphaFoldDB" id="G0MR22"/>
<organism evidence="8">
    <name type="scientific">Caenorhabditis brenneri</name>
    <name type="common">Nematode worm</name>
    <dbReference type="NCBI Taxonomy" id="135651"/>
    <lineage>
        <taxon>Eukaryota</taxon>
        <taxon>Metazoa</taxon>
        <taxon>Ecdysozoa</taxon>
        <taxon>Nematoda</taxon>
        <taxon>Chromadorea</taxon>
        <taxon>Rhabditida</taxon>
        <taxon>Rhabditina</taxon>
        <taxon>Rhabditomorpha</taxon>
        <taxon>Rhabditoidea</taxon>
        <taxon>Rhabditidae</taxon>
        <taxon>Peloderinae</taxon>
        <taxon>Caenorhabditis</taxon>
    </lineage>
</organism>
<evidence type="ECO:0000256" key="3">
    <source>
        <dbReference type="ARBA" id="ARBA00022692"/>
    </source>
</evidence>
<dbReference type="Pfam" id="PF10317">
    <property type="entry name" value="7TM_GPCR_Srd"/>
    <property type="match status" value="1"/>
</dbReference>
<evidence type="ECO:0000313" key="7">
    <source>
        <dbReference type="EMBL" id="EGT41973.1"/>
    </source>
</evidence>
<evidence type="ECO:0008006" key="9">
    <source>
        <dbReference type="Google" id="ProtNLM"/>
    </source>
</evidence>
<keyword evidence="3 6" id="KW-0812">Transmembrane</keyword>
<dbReference type="PANTHER" id="PTHR22945:SF83">
    <property type="entry name" value="SERPENTINE RECEPTOR, CLASS D (DELTA)-RELATED"/>
    <property type="match status" value="1"/>
</dbReference>
<evidence type="ECO:0000256" key="1">
    <source>
        <dbReference type="ARBA" id="ARBA00004141"/>
    </source>
</evidence>
<feature type="transmembrane region" description="Helical" evidence="6">
    <location>
        <begin position="132"/>
        <end position="149"/>
    </location>
</feature>
<keyword evidence="4 6" id="KW-1133">Transmembrane helix</keyword>
<dbReference type="GO" id="GO:0016020">
    <property type="term" value="C:membrane"/>
    <property type="evidence" value="ECO:0007669"/>
    <property type="project" value="UniProtKB-SubCell"/>
</dbReference>
<evidence type="ECO:0000256" key="4">
    <source>
        <dbReference type="ARBA" id="ARBA00022989"/>
    </source>
</evidence>
<name>G0MR22_CAEBE</name>
<gene>
    <name evidence="7" type="ORF">CAEBREN_23477</name>
</gene>
<feature type="transmembrane region" description="Helical" evidence="6">
    <location>
        <begin position="12"/>
        <end position="31"/>
    </location>
</feature>
<feature type="transmembrane region" description="Helical" evidence="6">
    <location>
        <begin position="43"/>
        <end position="63"/>
    </location>
</feature>
<feature type="transmembrane region" description="Helical" evidence="6">
    <location>
        <begin position="189"/>
        <end position="208"/>
    </location>
</feature>
<feature type="transmembrane region" description="Helical" evidence="6">
    <location>
        <begin position="274"/>
        <end position="294"/>
    </location>
</feature>
<dbReference type="InterPro" id="IPR050920">
    <property type="entry name" value="Nematode_rcpt-like_delta"/>
</dbReference>
<evidence type="ECO:0000313" key="8">
    <source>
        <dbReference type="Proteomes" id="UP000008068"/>
    </source>
</evidence>